<accession>A0A2S1SHB8</accession>
<dbReference type="InterPro" id="IPR011083">
    <property type="entry name" value="Phage_tail_collar_dom"/>
</dbReference>
<dbReference type="AlphaFoldDB" id="A0A2S1SHB8"/>
<name>A0A2S1SHB8_9FLAO</name>
<dbReference type="EMBL" id="CP029187">
    <property type="protein sequence ID" value="AWI25771.1"/>
    <property type="molecule type" value="Genomic_DNA"/>
</dbReference>
<dbReference type="SUPFAM" id="SSF88874">
    <property type="entry name" value="Receptor-binding domain of short tail fibre protein gp12"/>
    <property type="match status" value="1"/>
</dbReference>
<dbReference type="KEGG" id="fpal:HYN49_07580"/>
<evidence type="ECO:0000259" key="1">
    <source>
        <dbReference type="Pfam" id="PF07484"/>
    </source>
</evidence>
<dbReference type="InterPro" id="IPR037053">
    <property type="entry name" value="Phage_tail_collar_dom_sf"/>
</dbReference>
<dbReference type="RefSeq" id="WP_108903557.1">
    <property type="nucleotide sequence ID" value="NZ_CP029187.1"/>
</dbReference>
<sequence>MEPILGSLMIFPGNFPPYGWAFCDGSLLPISRYTALFSILGTTYGGDGKVTFALPDLRGRVPVNAGTGNGLSPRDLGESYGMQTMTMLPANMPMHTHVTTGTAGIGANTAVDETSDTPVNNFLCSNANPIYAGGSNGVMGNSTVTPGQYTTATGQGIPFTTSQPLLGLNYCIAMQGVFPQRQ</sequence>
<reference evidence="2 3" key="1">
    <citation type="submission" date="2018-05" db="EMBL/GenBank/DDBJ databases">
        <title>Genome sequencing of Flavobacterium sp. HYN0049.</title>
        <authorList>
            <person name="Yi H."/>
            <person name="Baek C."/>
        </authorList>
    </citation>
    <scope>NUCLEOTIDE SEQUENCE [LARGE SCALE GENOMIC DNA]</scope>
    <source>
        <strain evidence="2 3">HYN0049</strain>
    </source>
</reference>
<dbReference type="Gene3D" id="3.90.1340.10">
    <property type="entry name" value="Phage tail collar domain"/>
    <property type="match status" value="1"/>
</dbReference>
<protein>
    <submittedName>
        <fullName evidence="2">Phage tail protein</fullName>
    </submittedName>
</protein>
<feature type="domain" description="Phage tail collar" evidence="1">
    <location>
        <begin position="6"/>
        <end position="62"/>
    </location>
</feature>
<keyword evidence="3" id="KW-1185">Reference proteome</keyword>
<organism evidence="2 3">
    <name type="scientific">Flavobacterium pallidum</name>
    <dbReference type="NCBI Taxonomy" id="2172098"/>
    <lineage>
        <taxon>Bacteria</taxon>
        <taxon>Pseudomonadati</taxon>
        <taxon>Bacteroidota</taxon>
        <taxon>Flavobacteriia</taxon>
        <taxon>Flavobacteriales</taxon>
        <taxon>Flavobacteriaceae</taxon>
        <taxon>Flavobacterium</taxon>
    </lineage>
</organism>
<dbReference type="Proteomes" id="UP000244937">
    <property type="component" value="Chromosome"/>
</dbReference>
<proteinExistence type="predicted"/>
<dbReference type="OrthoDB" id="9810174at2"/>
<dbReference type="Pfam" id="PF07484">
    <property type="entry name" value="Collar"/>
    <property type="match status" value="1"/>
</dbReference>
<gene>
    <name evidence="2" type="ORF">HYN49_07580</name>
</gene>
<evidence type="ECO:0000313" key="3">
    <source>
        <dbReference type="Proteomes" id="UP000244937"/>
    </source>
</evidence>
<evidence type="ECO:0000313" key="2">
    <source>
        <dbReference type="EMBL" id="AWI25771.1"/>
    </source>
</evidence>